<dbReference type="Gramene" id="Psat03G0215400-T1">
    <property type="protein sequence ID" value="KAI5426612.1"/>
    <property type="gene ID" value="KIW84_032154"/>
</dbReference>
<proteinExistence type="predicted"/>
<gene>
    <name evidence="3" type="ORF">KIW84_032154</name>
</gene>
<dbReference type="PANTHER" id="PTHR31680">
    <property type="entry name" value="LONGIFOLIA PROTEIN"/>
    <property type="match status" value="1"/>
</dbReference>
<dbReference type="PANTHER" id="PTHR31680:SF12">
    <property type="entry name" value="OS11G0587300 PROTEIN"/>
    <property type="match status" value="1"/>
</dbReference>
<dbReference type="Pfam" id="PF14309">
    <property type="entry name" value="DUF4378"/>
    <property type="match status" value="1"/>
</dbReference>
<evidence type="ECO:0000313" key="3">
    <source>
        <dbReference type="EMBL" id="KAI5426612.1"/>
    </source>
</evidence>
<organism evidence="3 4">
    <name type="scientific">Pisum sativum</name>
    <name type="common">Garden pea</name>
    <name type="synonym">Lathyrus oleraceus</name>
    <dbReference type="NCBI Taxonomy" id="3888"/>
    <lineage>
        <taxon>Eukaryota</taxon>
        <taxon>Viridiplantae</taxon>
        <taxon>Streptophyta</taxon>
        <taxon>Embryophyta</taxon>
        <taxon>Tracheophyta</taxon>
        <taxon>Spermatophyta</taxon>
        <taxon>Magnoliopsida</taxon>
        <taxon>eudicotyledons</taxon>
        <taxon>Gunneridae</taxon>
        <taxon>Pentapetalae</taxon>
        <taxon>rosids</taxon>
        <taxon>fabids</taxon>
        <taxon>Fabales</taxon>
        <taxon>Fabaceae</taxon>
        <taxon>Papilionoideae</taxon>
        <taxon>50 kb inversion clade</taxon>
        <taxon>NPAAA clade</taxon>
        <taxon>Hologalegina</taxon>
        <taxon>IRL clade</taxon>
        <taxon>Fabeae</taxon>
        <taxon>Lathyrus</taxon>
    </lineage>
</organism>
<feature type="region of interest" description="Disordered" evidence="1">
    <location>
        <begin position="403"/>
        <end position="425"/>
    </location>
</feature>
<evidence type="ECO:0000313" key="4">
    <source>
        <dbReference type="Proteomes" id="UP001058974"/>
    </source>
</evidence>
<keyword evidence="4" id="KW-1185">Reference proteome</keyword>
<sequence length="680" mass="77892">MTRGTGVKDQKLEKQFQKHMGCMAGFLHIFDRHHSFPVKRLNSTKPTEPETSGSNSPAESTPETETETETTQPEKPTLQILPVFDFKEGTKSSWKLAREAPRLSLDSRAVMDAKGTIHPKDDEKRRRSTSVVAKLMGLEDSDPNPNPNPNLNPKLQRSASESTVHRDLSHSQQYRFFDTTNFKLKQFQFDSGSLLNDTDSDLTEKTEPVRGMITKQKKCFYDSADFFPGPKQSVSVSVQGEIEKRLKMRGIHEPSKDLETLKQILEALQLKGLLHSKKLTNHRNFVMENVNDSPIVLMKPGKSIHRTGWTGNDSPPPGSTFRSKPKTRTDHMQAQVKNRNTVNSPTRSPNRVRKVTSLETQRSVDRRRVSPVQSQKIKIEPNRQSPVRSPRMRKVTTCLKEEKTMAEDESSTVSDSSFSTSSQTDTERLIKVEDQYREGKELLQRCDKLLNSIAEITELQQPSPVSVLDSSFYKDDSSCSPSPVMKRCIEYKDLGAESEEDAWSTALCSNKTKSEDYDFVYVSEVLRASNYLPKDKDNDMFLLLEQQQYLKGNNTSKVSTLQRKLIFDTIHEILNCKRRLPPWKLENLPSLDKIWSEFRRIREREESEDMFEVICGVLKKDMNGENEWGECHVEIGDVVLDIERFIFKDLICETIGDLALCRGVPRNKVSVLRRKLEFYN</sequence>
<feature type="domain" description="DUF4378" evidence="2">
    <location>
        <begin position="518"/>
        <end position="653"/>
    </location>
</feature>
<feature type="compositionally biased region" description="Low complexity" evidence="1">
    <location>
        <begin position="411"/>
        <end position="424"/>
    </location>
</feature>
<dbReference type="Proteomes" id="UP001058974">
    <property type="component" value="Chromosome 3"/>
</dbReference>
<name>A0A9D4XU65_PEA</name>
<comment type="caution">
    <text evidence="3">The sequence shown here is derived from an EMBL/GenBank/DDBJ whole genome shotgun (WGS) entry which is preliminary data.</text>
</comment>
<dbReference type="AlphaFoldDB" id="A0A9D4XU65"/>
<dbReference type="OrthoDB" id="1929599at2759"/>
<feature type="region of interest" description="Disordered" evidence="1">
    <location>
        <begin position="136"/>
        <end position="164"/>
    </location>
</feature>
<reference evidence="3 4" key="1">
    <citation type="journal article" date="2022" name="Nat. Genet.">
        <title>Improved pea reference genome and pan-genome highlight genomic features and evolutionary characteristics.</title>
        <authorList>
            <person name="Yang T."/>
            <person name="Liu R."/>
            <person name="Luo Y."/>
            <person name="Hu S."/>
            <person name="Wang D."/>
            <person name="Wang C."/>
            <person name="Pandey M.K."/>
            <person name="Ge S."/>
            <person name="Xu Q."/>
            <person name="Li N."/>
            <person name="Li G."/>
            <person name="Huang Y."/>
            <person name="Saxena R.K."/>
            <person name="Ji Y."/>
            <person name="Li M."/>
            <person name="Yan X."/>
            <person name="He Y."/>
            <person name="Liu Y."/>
            <person name="Wang X."/>
            <person name="Xiang C."/>
            <person name="Varshney R.K."/>
            <person name="Ding H."/>
            <person name="Gao S."/>
            <person name="Zong X."/>
        </authorList>
    </citation>
    <scope>NUCLEOTIDE SEQUENCE [LARGE SCALE GENOMIC DNA]</scope>
    <source>
        <strain evidence="3 4">cv. Zhongwan 6</strain>
    </source>
</reference>
<feature type="compositionally biased region" description="Polar residues" evidence="1">
    <location>
        <begin position="335"/>
        <end position="349"/>
    </location>
</feature>
<dbReference type="InterPro" id="IPR033334">
    <property type="entry name" value="LNG1/2"/>
</dbReference>
<evidence type="ECO:0000259" key="2">
    <source>
        <dbReference type="Pfam" id="PF14309"/>
    </source>
</evidence>
<feature type="region of interest" description="Disordered" evidence="1">
    <location>
        <begin position="38"/>
        <end position="79"/>
    </location>
</feature>
<dbReference type="GO" id="GO:0051513">
    <property type="term" value="P:regulation of monopolar cell growth"/>
    <property type="evidence" value="ECO:0007669"/>
    <property type="project" value="InterPro"/>
</dbReference>
<feature type="region of interest" description="Disordered" evidence="1">
    <location>
        <begin position="306"/>
        <end position="375"/>
    </location>
</feature>
<dbReference type="EMBL" id="JAMSHJ010000003">
    <property type="protein sequence ID" value="KAI5426612.1"/>
    <property type="molecule type" value="Genomic_DNA"/>
</dbReference>
<feature type="compositionally biased region" description="Polar residues" evidence="1">
    <location>
        <begin position="41"/>
        <end position="56"/>
    </location>
</feature>
<protein>
    <recommendedName>
        <fullName evidence="2">DUF4378 domain-containing protein</fullName>
    </recommendedName>
</protein>
<accession>A0A9D4XU65</accession>
<evidence type="ECO:0000256" key="1">
    <source>
        <dbReference type="SAM" id="MobiDB-lite"/>
    </source>
</evidence>
<dbReference type="InterPro" id="IPR025486">
    <property type="entry name" value="DUF4378"/>
</dbReference>